<dbReference type="InterPro" id="IPR029052">
    <property type="entry name" value="Metallo-depent_PP-like"/>
</dbReference>
<proteinExistence type="predicted"/>
<keyword evidence="1" id="KW-0732">Signal</keyword>
<dbReference type="PANTHER" id="PTHR43143:SF1">
    <property type="entry name" value="SERINE_THREONINE-PROTEIN PHOSPHATASE CPPED1"/>
    <property type="match status" value="1"/>
</dbReference>
<feature type="signal peptide" evidence="1">
    <location>
        <begin position="1"/>
        <end position="29"/>
    </location>
</feature>
<dbReference type="Gene3D" id="2.60.120.200">
    <property type="match status" value="1"/>
</dbReference>
<feature type="chain" id="PRO_5046764077" evidence="1">
    <location>
        <begin position="30"/>
        <end position="729"/>
    </location>
</feature>
<dbReference type="InterPro" id="IPR013783">
    <property type="entry name" value="Ig-like_fold"/>
</dbReference>
<accession>A0ABZ3FRQ1</accession>
<evidence type="ECO:0000259" key="2">
    <source>
        <dbReference type="Pfam" id="PF00149"/>
    </source>
</evidence>
<feature type="domain" description="Calcineurin-like phosphoesterase" evidence="2">
    <location>
        <begin position="45"/>
        <end position="227"/>
    </location>
</feature>
<gene>
    <name evidence="3" type="ORF">AADG42_16175</name>
</gene>
<dbReference type="SUPFAM" id="SSF56300">
    <property type="entry name" value="Metallo-dependent phosphatases"/>
    <property type="match status" value="1"/>
</dbReference>
<evidence type="ECO:0000313" key="3">
    <source>
        <dbReference type="EMBL" id="XAN08776.1"/>
    </source>
</evidence>
<dbReference type="Pfam" id="PF00149">
    <property type="entry name" value="Metallophos"/>
    <property type="match status" value="1"/>
</dbReference>
<dbReference type="RefSeq" id="WP_425310203.1">
    <property type="nucleotide sequence ID" value="NZ_CP154795.1"/>
</dbReference>
<organism evidence="3 4">
    <name type="scientific">Ammonicoccus fulvus</name>
    <dbReference type="NCBI Taxonomy" id="3138240"/>
    <lineage>
        <taxon>Bacteria</taxon>
        <taxon>Bacillati</taxon>
        <taxon>Actinomycetota</taxon>
        <taxon>Actinomycetes</taxon>
        <taxon>Propionibacteriales</taxon>
        <taxon>Propionibacteriaceae</taxon>
        <taxon>Ammonicoccus</taxon>
    </lineage>
</organism>
<reference evidence="3 4" key="1">
    <citation type="submission" date="2024-04" db="EMBL/GenBank/DDBJ databases">
        <title>Isolation of an actinomycete strain from pig manure.</title>
        <authorList>
            <person name="Gong T."/>
            <person name="Yu Z."/>
            <person name="An M."/>
            <person name="Wei C."/>
            <person name="Yang W."/>
            <person name="Liu L."/>
        </authorList>
    </citation>
    <scope>NUCLEOTIDE SEQUENCE [LARGE SCALE GENOMIC DNA]</scope>
    <source>
        <strain evidence="3 4">ZF39</strain>
    </source>
</reference>
<keyword evidence="4" id="KW-1185">Reference proteome</keyword>
<protein>
    <submittedName>
        <fullName evidence="3">Metallophosphoesterase</fullName>
    </submittedName>
</protein>
<sequence length="729" mass="78481">MPSIRFLGRALVTLAAVAALALSVQPAHAAKLPRGGNEPIAIFPVVSDIHINSGSATSATLTNALGQFNALAPDMDAFVAVGDLTDYGRADELTKLMGLLDRGLGNDVQRMLLNGNHEYYNGLPTATADQQFLDITRMSSLNQHLEINGLHLIGINYRATADDVAWLRDQLAAAAKADKKAPIFVFFHYPLSDTVYGSEEWGSDNPALYDALKPYPQVITFSGHSHYALEDPRSIMQADFTTVNTGDGLYYMELERGRLQGNIVESASNLHQALLVKAYKNRVEIHRLDIHTGRPTGEPWVIKQPTNKNKFDYTAQRDKVAPVWPRDPRLVAQGTGLRTAKVAFDQASDNLMVHHYEFKAINRDTGAADLTTTAFSEFYRDPVPTRLEFDLAGLTPGATYDLQVTPVDSFGNRGPVRSAEVRTDALELASLTATPEAVSAGSPATVNVNIRNWGPTPASGSVTLTADGPVTLSTTSVDFQVGPNSTATVPVSVTATGTEPAVATVTGTATSGGQQIGSASTKLFVNSAFGESFDSVAPALKPAKDEQIGFLGWTHEGPNGWTVTNSPDMPQGTTEWQGWSFTTPEFWVAADNQDRDKFSLGSGVIAVADPDEWDDRNSPASRGRFDSTLASPEIPVSGGETRTVVFDSHYLQENPQRATVTAVFSDGSREVLVNYGPAGGTDNNGAHAMNQTVSRPVTVPAGATSMRLEFRMFNAGNNWYWGVDNVRVS</sequence>
<dbReference type="InterPro" id="IPR051918">
    <property type="entry name" value="STPP_CPPED1"/>
</dbReference>
<dbReference type="Gene3D" id="3.60.21.10">
    <property type="match status" value="1"/>
</dbReference>
<evidence type="ECO:0000313" key="4">
    <source>
        <dbReference type="Proteomes" id="UP001442841"/>
    </source>
</evidence>
<dbReference type="EMBL" id="CP154795">
    <property type="protein sequence ID" value="XAN08776.1"/>
    <property type="molecule type" value="Genomic_DNA"/>
</dbReference>
<name>A0ABZ3FRQ1_9ACTN</name>
<dbReference type="InterPro" id="IPR004843">
    <property type="entry name" value="Calcineurin-like_PHP"/>
</dbReference>
<evidence type="ECO:0000256" key="1">
    <source>
        <dbReference type="SAM" id="SignalP"/>
    </source>
</evidence>
<dbReference type="Gene3D" id="2.60.40.10">
    <property type="entry name" value="Immunoglobulins"/>
    <property type="match status" value="2"/>
</dbReference>
<dbReference type="PANTHER" id="PTHR43143">
    <property type="entry name" value="METALLOPHOSPHOESTERASE, CALCINEURIN SUPERFAMILY"/>
    <property type="match status" value="1"/>
</dbReference>
<dbReference type="Proteomes" id="UP001442841">
    <property type="component" value="Chromosome"/>
</dbReference>